<keyword evidence="1" id="KW-0808">Transferase</keyword>
<dbReference type="Gene3D" id="3.40.50.150">
    <property type="entry name" value="Vaccinia Virus protein VP39"/>
    <property type="match status" value="1"/>
</dbReference>
<dbReference type="GO" id="GO:0008168">
    <property type="term" value="F:methyltransferase activity"/>
    <property type="evidence" value="ECO:0007669"/>
    <property type="project" value="UniProtKB-KW"/>
</dbReference>
<dbReference type="Proteomes" id="UP000219612">
    <property type="component" value="Unassembled WGS sequence"/>
</dbReference>
<dbReference type="SUPFAM" id="SSF53335">
    <property type="entry name" value="S-adenosyl-L-methionine-dependent methyltransferases"/>
    <property type="match status" value="1"/>
</dbReference>
<sequence length="226" mass="25275">MTARPWLLDVCCCQGGASAGYAAAGFEVTGVDNTPQPRYPFRFVLADALDYLRELIRTGEIRQYAAVAGSPPCQAHTRAWKIRSREHPDLIDSMRSLMIASGLPWVIENVPGAPLRSPIVLCGAMFGLHTYRHRLFESNIRLTAPDHPPHTAATVKMGRPIAEGDWYHAVGNFSNVPYVRRDMGAPWMNRDGLRESIPPVYAQHIGQQLRRHLAAQRWPLLQRTAS</sequence>
<dbReference type="GO" id="GO:0032259">
    <property type="term" value="P:methylation"/>
    <property type="evidence" value="ECO:0007669"/>
    <property type="project" value="UniProtKB-KW"/>
</dbReference>
<reference evidence="1 2" key="1">
    <citation type="submission" date="2017-09" db="EMBL/GenBank/DDBJ databases">
        <authorList>
            <person name="Ehlers B."/>
            <person name="Leendertz F.H."/>
        </authorList>
    </citation>
    <scope>NUCLEOTIDE SEQUENCE [LARGE SCALE GENOMIC DNA]</scope>
    <source>
        <strain evidence="1 2">CGMCC 4.6857</strain>
    </source>
</reference>
<keyword evidence="1" id="KW-0489">Methyltransferase</keyword>
<evidence type="ECO:0000313" key="2">
    <source>
        <dbReference type="Proteomes" id="UP000219612"/>
    </source>
</evidence>
<dbReference type="InterPro" id="IPR029063">
    <property type="entry name" value="SAM-dependent_MTases_sf"/>
</dbReference>
<evidence type="ECO:0000313" key="1">
    <source>
        <dbReference type="EMBL" id="SNY53704.1"/>
    </source>
</evidence>
<dbReference type="OrthoDB" id="3476156at2"/>
<gene>
    <name evidence="1" type="ORF">SAMN05421748_114144</name>
</gene>
<dbReference type="RefSeq" id="WP_097323224.1">
    <property type="nucleotide sequence ID" value="NZ_OBDY01000014.1"/>
</dbReference>
<accession>A0A285J0D9</accession>
<dbReference type="AlphaFoldDB" id="A0A285J0D9"/>
<keyword evidence="2" id="KW-1185">Reference proteome</keyword>
<dbReference type="EMBL" id="OBDY01000014">
    <property type="protein sequence ID" value="SNY53704.1"/>
    <property type="molecule type" value="Genomic_DNA"/>
</dbReference>
<proteinExistence type="predicted"/>
<organism evidence="1 2">
    <name type="scientific">Paractinoplanes atraurantiacus</name>
    <dbReference type="NCBI Taxonomy" id="1036182"/>
    <lineage>
        <taxon>Bacteria</taxon>
        <taxon>Bacillati</taxon>
        <taxon>Actinomycetota</taxon>
        <taxon>Actinomycetes</taxon>
        <taxon>Micromonosporales</taxon>
        <taxon>Micromonosporaceae</taxon>
        <taxon>Paractinoplanes</taxon>
    </lineage>
</organism>
<name>A0A285J0D9_9ACTN</name>
<protein>
    <submittedName>
        <fullName evidence="1">DNA (Cytosine-5)-methyltransferase 1</fullName>
    </submittedName>
</protein>